<dbReference type="SUPFAM" id="SSF53383">
    <property type="entry name" value="PLP-dependent transferases"/>
    <property type="match status" value="1"/>
</dbReference>
<dbReference type="InterPro" id="IPR015421">
    <property type="entry name" value="PyrdxlP-dep_Trfase_major"/>
</dbReference>
<keyword evidence="12" id="KW-1185">Reference proteome</keyword>
<evidence type="ECO:0000256" key="4">
    <source>
        <dbReference type="ARBA" id="ARBA00022679"/>
    </source>
</evidence>
<reference evidence="11" key="2">
    <citation type="journal article" date="2019" name="Gigascience">
        <title>High-quality Schistosoma haematobium genome achieved by single-molecule and long-range sequencing.</title>
        <authorList>
            <person name="Stroehlein A.J."/>
            <person name="Korhonen P.K."/>
            <person name="Chong T.M."/>
            <person name="Lim Y.L."/>
            <person name="Chan K.G."/>
            <person name="Webster B."/>
            <person name="Rollinson D."/>
            <person name="Brindley P.J."/>
            <person name="Gasser R.B."/>
            <person name="Young N.D."/>
        </authorList>
    </citation>
    <scope>NUCLEOTIDE SEQUENCE</scope>
</reference>
<evidence type="ECO:0000256" key="1">
    <source>
        <dbReference type="ARBA" id="ARBA00001933"/>
    </source>
</evidence>
<dbReference type="InterPro" id="IPR015424">
    <property type="entry name" value="PyrdxlP-dep_Trfase"/>
</dbReference>
<dbReference type="KEGG" id="shx:MS3_00008234"/>
<dbReference type="CTD" id="75577780"/>
<name>A0A922IH10_SCHHA</name>
<dbReference type="GO" id="GO:0016226">
    <property type="term" value="P:iron-sulfur cluster assembly"/>
    <property type="evidence" value="ECO:0007669"/>
    <property type="project" value="TreeGrafter"/>
</dbReference>
<dbReference type="Pfam" id="PF00266">
    <property type="entry name" value="Aminotran_5"/>
    <property type="match status" value="1"/>
</dbReference>
<evidence type="ECO:0000256" key="5">
    <source>
        <dbReference type="ARBA" id="ARBA00022723"/>
    </source>
</evidence>
<protein>
    <recommendedName>
        <fullName evidence="3">cysteine desulfurase</fullName>
        <ecNumber evidence="3">2.8.1.7</ecNumber>
    </recommendedName>
</protein>
<dbReference type="InterPro" id="IPR016454">
    <property type="entry name" value="Cysteine_dSase"/>
</dbReference>
<dbReference type="PANTHER" id="PTHR11601">
    <property type="entry name" value="CYSTEINE DESULFURYLASE FAMILY MEMBER"/>
    <property type="match status" value="1"/>
</dbReference>
<dbReference type="AlphaFoldDB" id="A0A922IH10"/>
<keyword evidence="5" id="KW-0479">Metal-binding</keyword>
<dbReference type="InterPro" id="IPR020578">
    <property type="entry name" value="Aminotrans_V_PyrdxlP_BS"/>
</dbReference>
<evidence type="ECO:0000256" key="3">
    <source>
        <dbReference type="ARBA" id="ARBA00012239"/>
    </source>
</evidence>
<keyword evidence="6" id="KW-0663">Pyridoxal phosphate</keyword>
<reference evidence="11" key="4">
    <citation type="journal article" date="2022" name="PLoS Pathog.">
        <title>Chromosome-level genome of Schistosoma haematobium underpins genome-wide explorations of molecular variation.</title>
        <authorList>
            <person name="Stroehlein A.J."/>
            <person name="Korhonen P.K."/>
            <person name="Lee V.V."/>
            <person name="Ralph S.A."/>
            <person name="Mentink-Kane M."/>
            <person name="You H."/>
            <person name="McManus D.P."/>
            <person name="Tchuente L.T."/>
            <person name="Stothard J.R."/>
            <person name="Kaur P."/>
            <person name="Dudchenko O."/>
            <person name="Aiden E.L."/>
            <person name="Yang B."/>
            <person name="Yang H."/>
            <person name="Emery A.M."/>
            <person name="Webster B.L."/>
            <person name="Brindley P.J."/>
            <person name="Rollinson D."/>
            <person name="Chang B.C.H."/>
            <person name="Gasser R.B."/>
            <person name="Young N.D."/>
        </authorList>
    </citation>
    <scope>NUCLEOTIDE SEQUENCE</scope>
</reference>
<evidence type="ECO:0000256" key="8">
    <source>
        <dbReference type="ARBA" id="ARBA00023014"/>
    </source>
</evidence>
<dbReference type="GO" id="GO:0051536">
    <property type="term" value="F:iron-sulfur cluster binding"/>
    <property type="evidence" value="ECO:0007669"/>
    <property type="project" value="UniProtKB-KW"/>
</dbReference>
<proteinExistence type="inferred from homology"/>
<accession>A0A922IH10</accession>
<dbReference type="Gene3D" id="3.40.640.10">
    <property type="entry name" value="Type I PLP-dependent aspartate aminotransferase-like (Major domain)"/>
    <property type="match status" value="1"/>
</dbReference>
<dbReference type="GO" id="GO:0005634">
    <property type="term" value="C:nucleus"/>
    <property type="evidence" value="ECO:0007669"/>
    <property type="project" value="TreeGrafter"/>
</dbReference>
<gene>
    <name evidence="11" type="primary">NFS1_5</name>
    <name evidence="11" type="ORF">MS3_00008234</name>
</gene>
<dbReference type="GO" id="GO:0005739">
    <property type="term" value="C:mitochondrion"/>
    <property type="evidence" value="ECO:0007669"/>
    <property type="project" value="TreeGrafter"/>
</dbReference>
<evidence type="ECO:0000256" key="9">
    <source>
        <dbReference type="RuleBase" id="RU004504"/>
    </source>
</evidence>
<dbReference type="EC" id="2.8.1.7" evidence="3"/>
<evidence type="ECO:0000259" key="10">
    <source>
        <dbReference type="Pfam" id="PF00266"/>
    </source>
</evidence>
<dbReference type="GeneID" id="75577780"/>
<dbReference type="GO" id="GO:0005829">
    <property type="term" value="C:cytosol"/>
    <property type="evidence" value="ECO:0007669"/>
    <property type="project" value="TreeGrafter"/>
</dbReference>
<dbReference type="Gene3D" id="3.90.1150.10">
    <property type="entry name" value="Aspartate Aminotransferase, domain 1"/>
    <property type="match status" value="1"/>
</dbReference>
<reference evidence="11" key="3">
    <citation type="submission" date="2021-06" db="EMBL/GenBank/DDBJ databases">
        <title>Chromosome-level genome assembly for S. haematobium.</title>
        <authorList>
            <person name="Stroehlein A.J."/>
        </authorList>
    </citation>
    <scope>NUCLEOTIDE SEQUENCE</scope>
</reference>
<keyword evidence="7" id="KW-0408">Iron</keyword>
<dbReference type="EMBL" id="AMPZ03000013">
    <property type="protein sequence ID" value="KAH9579091.1"/>
    <property type="molecule type" value="Genomic_DNA"/>
</dbReference>
<dbReference type="GO" id="GO:0031071">
    <property type="term" value="F:cysteine desulfurase activity"/>
    <property type="evidence" value="ECO:0007669"/>
    <property type="project" value="UniProtKB-EC"/>
</dbReference>
<keyword evidence="8" id="KW-0411">Iron-sulfur</keyword>
<comment type="caution">
    <text evidence="11">The sequence shown here is derived from an EMBL/GenBank/DDBJ whole genome shotgun (WGS) entry which is preliminary data.</text>
</comment>
<evidence type="ECO:0000313" key="11">
    <source>
        <dbReference type="EMBL" id="KAH9579091.1"/>
    </source>
</evidence>
<comment type="cofactor">
    <cofactor evidence="1 9">
        <name>pyridoxal 5'-phosphate</name>
        <dbReference type="ChEBI" id="CHEBI:597326"/>
    </cofactor>
</comment>
<evidence type="ECO:0000256" key="6">
    <source>
        <dbReference type="ARBA" id="ARBA00022898"/>
    </source>
</evidence>
<dbReference type="Proteomes" id="UP000471633">
    <property type="component" value="Unassembled WGS sequence"/>
</dbReference>
<dbReference type="FunFam" id="3.40.640.10:FF:000003">
    <property type="entry name" value="Cysteine desulfurase IscS"/>
    <property type="match status" value="1"/>
</dbReference>
<feature type="domain" description="Aminotransferase class V" evidence="10">
    <location>
        <begin position="3"/>
        <end position="303"/>
    </location>
</feature>
<evidence type="ECO:0000256" key="7">
    <source>
        <dbReference type="ARBA" id="ARBA00023004"/>
    </source>
</evidence>
<dbReference type="PANTHER" id="PTHR11601:SF34">
    <property type="entry name" value="CYSTEINE DESULFURASE"/>
    <property type="match status" value="1"/>
</dbReference>
<dbReference type="RefSeq" id="XP_051064151.1">
    <property type="nucleotide sequence ID" value="XM_051216590.1"/>
</dbReference>
<dbReference type="InterPro" id="IPR000192">
    <property type="entry name" value="Aminotrans_V_dom"/>
</dbReference>
<sequence>MLPFYISRFGNPHSRTHEYGWYCEEAVEKARENVANQIGADHKEIIFTSGATESNNLAVKGVAKFYHPKKKHIITTQIGHKCVLDSCRVLENNGFDVAYLPVQKNGILDLEVLEQSIKPETSLVSVIAVNNEIGVLQPIEEIGRLCRSRGVSFHTDAAQAFGKVPIDVNAMNIDLMSISGHKICGPQGIGALYVSRRPRVRLEAQQNGGGQERGLRSGTLPTALVVGLGEASRLASEEMKDDYEHVSMLSKRLIDGITSKIQHVTLNGDPIQRYPGCVNFSFACVEGESLLMALKNVALSSGSPLWEMVPEGIDIKSIQWTQH</sequence>
<evidence type="ECO:0000313" key="12">
    <source>
        <dbReference type="Proteomes" id="UP000471633"/>
    </source>
</evidence>
<dbReference type="InterPro" id="IPR015422">
    <property type="entry name" value="PyrdxlP-dep_Trfase_small"/>
</dbReference>
<organism evidence="11 12">
    <name type="scientific">Schistosoma haematobium</name>
    <name type="common">Blood fluke</name>
    <dbReference type="NCBI Taxonomy" id="6185"/>
    <lineage>
        <taxon>Eukaryota</taxon>
        <taxon>Metazoa</taxon>
        <taxon>Spiralia</taxon>
        <taxon>Lophotrochozoa</taxon>
        <taxon>Platyhelminthes</taxon>
        <taxon>Trematoda</taxon>
        <taxon>Digenea</taxon>
        <taxon>Strigeidida</taxon>
        <taxon>Schistosomatoidea</taxon>
        <taxon>Schistosomatidae</taxon>
        <taxon>Schistosoma</taxon>
    </lineage>
</organism>
<evidence type="ECO:0000256" key="2">
    <source>
        <dbReference type="ARBA" id="ARBA00006490"/>
    </source>
</evidence>
<dbReference type="PROSITE" id="PS00595">
    <property type="entry name" value="AA_TRANSFER_CLASS_5"/>
    <property type="match status" value="1"/>
</dbReference>
<dbReference type="PIRSF" id="PIRSF005572">
    <property type="entry name" value="NifS"/>
    <property type="match status" value="1"/>
</dbReference>
<keyword evidence="4" id="KW-0808">Transferase</keyword>
<comment type="similarity">
    <text evidence="2">Belongs to the class-V pyridoxal-phosphate-dependent aminotransferase family. NifS/IscS subfamily.</text>
</comment>
<reference evidence="11" key="1">
    <citation type="journal article" date="2012" name="Nat. Genet.">
        <title>Whole-genome sequence of Schistosoma haematobium.</title>
        <authorList>
            <person name="Young N.D."/>
            <person name="Jex A.R."/>
            <person name="Li B."/>
            <person name="Liu S."/>
            <person name="Yang L."/>
            <person name="Xiong Z."/>
            <person name="Li Y."/>
            <person name="Cantacessi C."/>
            <person name="Hall R.S."/>
            <person name="Xu X."/>
            <person name="Chen F."/>
            <person name="Wu X."/>
            <person name="Zerlotini A."/>
            <person name="Oliveira G."/>
            <person name="Hofmann A."/>
            <person name="Zhang G."/>
            <person name="Fang X."/>
            <person name="Kang Y."/>
            <person name="Campbell B.E."/>
            <person name="Loukas A."/>
            <person name="Ranganathan S."/>
            <person name="Rollinson D."/>
            <person name="Rinaldi G."/>
            <person name="Brindley P.J."/>
            <person name="Yang H."/>
            <person name="Wang J."/>
            <person name="Wang J."/>
            <person name="Gasser R.B."/>
        </authorList>
    </citation>
    <scope>NUCLEOTIDE SEQUENCE</scope>
</reference>
<dbReference type="GO" id="GO:0046872">
    <property type="term" value="F:metal ion binding"/>
    <property type="evidence" value="ECO:0007669"/>
    <property type="project" value="UniProtKB-KW"/>
</dbReference>